<accession>A0A518JZS0</accession>
<dbReference type="RefSeq" id="WP_145101237.1">
    <property type="nucleotide sequence ID" value="NZ_CP036348.1"/>
</dbReference>
<dbReference type="InterPro" id="IPR036909">
    <property type="entry name" value="Cyt_c-like_dom_sf"/>
</dbReference>
<gene>
    <name evidence="6" type="ORF">Poly24_47800</name>
</gene>
<keyword evidence="7" id="KW-1185">Reference proteome</keyword>
<protein>
    <submittedName>
        <fullName evidence="6">Cytochrome c</fullName>
    </submittedName>
</protein>
<evidence type="ECO:0000256" key="3">
    <source>
        <dbReference type="ARBA" id="ARBA00023004"/>
    </source>
</evidence>
<reference evidence="6 7" key="1">
    <citation type="submission" date="2019-02" db="EMBL/GenBank/DDBJ databases">
        <title>Deep-cultivation of Planctomycetes and their phenomic and genomic characterization uncovers novel biology.</title>
        <authorList>
            <person name="Wiegand S."/>
            <person name="Jogler M."/>
            <person name="Boedeker C."/>
            <person name="Pinto D."/>
            <person name="Vollmers J."/>
            <person name="Rivas-Marin E."/>
            <person name="Kohn T."/>
            <person name="Peeters S.H."/>
            <person name="Heuer A."/>
            <person name="Rast P."/>
            <person name="Oberbeckmann S."/>
            <person name="Bunk B."/>
            <person name="Jeske O."/>
            <person name="Meyerdierks A."/>
            <person name="Storesund J.E."/>
            <person name="Kallscheuer N."/>
            <person name="Luecker S."/>
            <person name="Lage O.M."/>
            <person name="Pohl T."/>
            <person name="Merkel B.J."/>
            <person name="Hornburger P."/>
            <person name="Mueller R.-W."/>
            <person name="Bruemmer F."/>
            <person name="Labrenz M."/>
            <person name="Spormann A.M."/>
            <person name="Op den Camp H."/>
            <person name="Overmann J."/>
            <person name="Amann R."/>
            <person name="Jetten M.S.M."/>
            <person name="Mascher T."/>
            <person name="Medema M.H."/>
            <person name="Devos D.P."/>
            <person name="Kaster A.-K."/>
            <person name="Ovreas L."/>
            <person name="Rohde M."/>
            <person name="Galperin M.Y."/>
            <person name="Jogler C."/>
        </authorList>
    </citation>
    <scope>NUCLEOTIDE SEQUENCE [LARGE SCALE GENOMIC DNA]</scope>
    <source>
        <strain evidence="6 7">Poly24</strain>
    </source>
</reference>
<proteinExistence type="predicted"/>
<dbReference type="PANTHER" id="PTHR33546">
    <property type="entry name" value="LARGE, MULTIFUNCTIONAL SECRETED PROTEIN-RELATED"/>
    <property type="match status" value="1"/>
</dbReference>
<dbReference type="SUPFAM" id="SSF48695">
    <property type="entry name" value="Multiheme cytochromes"/>
    <property type="match status" value="1"/>
</dbReference>
<dbReference type="EMBL" id="CP036348">
    <property type="protein sequence ID" value="QDV71047.1"/>
    <property type="molecule type" value="Genomic_DNA"/>
</dbReference>
<feature type="domain" description="Cytochrome c" evidence="5">
    <location>
        <begin position="157"/>
        <end position="269"/>
    </location>
</feature>
<dbReference type="Gene3D" id="1.10.760.10">
    <property type="entry name" value="Cytochrome c-like domain"/>
    <property type="match status" value="4"/>
</dbReference>
<evidence type="ECO:0000313" key="6">
    <source>
        <dbReference type="EMBL" id="QDV71047.1"/>
    </source>
</evidence>
<dbReference type="GO" id="GO:0046872">
    <property type="term" value="F:metal ion binding"/>
    <property type="evidence" value="ECO:0007669"/>
    <property type="project" value="UniProtKB-KW"/>
</dbReference>
<evidence type="ECO:0000259" key="5">
    <source>
        <dbReference type="PROSITE" id="PS51007"/>
    </source>
</evidence>
<dbReference type="PANTHER" id="PTHR33546:SF1">
    <property type="entry name" value="LARGE, MULTIFUNCTIONAL SECRETED PROTEIN"/>
    <property type="match status" value="1"/>
</dbReference>
<keyword evidence="2 4" id="KW-0479">Metal-binding</keyword>
<dbReference type="InterPro" id="IPR009056">
    <property type="entry name" value="Cyt_c-like_dom"/>
</dbReference>
<dbReference type="InterPro" id="IPR036280">
    <property type="entry name" value="Multihaem_cyt_sf"/>
</dbReference>
<keyword evidence="3 4" id="KW-0408">Iron</keyword>
<feature type="domain" description="Cytochrome c" evidence="5">
    <location>
        <begin position="492"/>
        <end position="586"/>
    </location>
</feature>
<dbReference type="PROSITE" id="PS51007">
    <property type="entry name" value="CYTC"/>
    <property type="match status" value="4"/>
</dbReference>
<dbReference type="AlphaFoldDB" id="A0A518JZS0"/>
<organism evidence="6 7">
    <name type="scientific">Rosistilla carotiformis</name>
    <dbReference type="NCBI Taxonomy" id="2528017"/>
    <lineage>
        <taxon>Bacteria</taxon>
        <taxon>Pseudomonadati</taxon>
        <taxon>Planctomycetota</taxon>
        <taxon>Planctomycetia</taxon>
        <taxon>Pirellulales</taxon>
        <taxon>Pirellulaceae</taxon>
        <taxon>Rosistilla</taxon>
    </lineage>
</organism>
<dbReference type="GO" id="GO:0020037">
    <property type="term" value="F:heme binding"/>
    <property type="evidence" value="ECO:0007669"/>
    <property type="project" value="InterPro"/>
</dbReference>
<dbReference type="Proteomes" id="UP000315082">
    <property type="component" value="Chromosome"/>
</dbReference>
<dbReference type="Pfam" id="PF00034">
    <property type="entry name" value="Cytochrom_C"/>
    <property type="match status" value="1"/>
</dbReference>
<feature type="domain" description="Cytochrome c" evidence="5">
    <location>
        <begin position="47"/>
        <end position="135"/>
    </location>
</feature>
<evidence type="ECO:0000256" key="4">
    <source>
        <dbReference type="PROSITE-ProRule" id="PRU00433"/>
    </source>
</evidence>
<evidence type="ECO:0000256" key="2">
    <source>
        <dbReference type="ARBA" id="ARBA00022723"/>
    </source>
</evidence>
<dbReference type="OrthoDB" id="9804649at2"/>
<name>A0A518JZS0_9BACT</name>
<keyword evidence="1 4" id="KW-0349">Heme</keyword>
<dbReference type="SUPFAM" id="SSF46626">
    <property type="entry name" value="Cytochrome c"/>
    <property type="match status" value="3"/>
</dbReference>
<feature type="domain" description="Cytochrome c" evidence="5">
    <location>
        <begin position="368"/>
        <end position="474"/>
    </location>
</feature>
<evidence type="ECO:0000256" key="1">
    <source>
        <dbReference type="ARBA" id="ARBA00022617"/>
    </source>
</evidence>
<dbReference type="GO" id="GO:0009055">
    <property type="term" value="F:electron transfer activity"/>
    <property type="evidence" value="ECO:0007669"/>
    <property type="project" value="InterPro"/>
</dbReference>
<sequence length="821" mass="89594">MRHLFLLSVLVFLCAAETSVVQISAAESAPRPFVSGFERFAVHEEIDDELAGGLLISELSCAACHATSNPLWSPKGGPRLDAVGSRLQHDFLTRYLNDPAATKPGTTMPNVLSALDATQRPAAIDALVAYLGSLKQTFPEIKGTGANPVPYRFWEHGDAENGRRLYHRIGCVACHEPDADYETAEVKASPLDAMLEQLDPEELEDLGLSGAARRVASVPHGDVASKYTPLSLTHFLLDPEKVRPSGRMPNLKLLVVEAADIAAYLLSDSSSDSSSEAIAAAPRESDVTSTRIDEGRKLFVSLGCANCHRAGDIKPSLAARPLAALASSAGQGCLAAEDPQTPRFGIDELQTHAITSALSAAGNGASTSDAVSLQAHFLQMNCYGCHQRDELGGVGRYRKNYFETVGHVDLGDEGRLPPPLSNVGRKLNGTWLTKVLQGSNADLRPHMQIRMPKFPGGVAKSMVPLLTKVDGASSKLTDRSADQVFGETKGKELIEAGRQLMDAGCVQCHQFDGDSLPGIVGIDLNQVSQRLQPQWFHDFLLNPGSLKKQTRMPTFFPDGVSSNPAILDGDAERQIAAIWAYLANVPKHGLPEKIREARAQDYELVPVERPVVLRTFMQQAGQHAIAVGFPEGLHYAFDAEKVRLAVAWRGRFLDAQGTWFIRSAPPADPLGDALVTMPEGPLFANLKDLKLPWPDFDESASAVRFDGYRLDSQGVPVMLYRWNGIGIEDRIVAEGPRQLKRTVRMTRDAESQSMDTLWLRANTGKTLTKTEDGGFVNDQAVTVLVSETLRDGTRLRSWKEHQEYLVPVAASTQELELWYRW</sequence>
<evidence type="ECO:0000313" key="7">
    <source>
        <dbReference type="Proteomes" id="UP000315082"/>
    </source>
</evidence>
<dbReference type="KEGG" id="rcf:Poly24_47800"/>